<dbReference type="InterPro" id="IPR003173">
    <property type="entry name" value="PC4_C"/>
</dbReference>
<evidence type="ECO:0000313" key="10">
    <source>
        <dbReference type="Proteomes" id="UP000027073"/>
    </source>
</evidence>
<dbReference type="SUPFAM" id="SSF54447">
    <property type="entry name" value="ssDNA-binding transcriptional regulator domain"/>
    <property type="match status" value="1"/>
</dbReference>
<dbReference type="GO" id="GO:0005634">
    <property type="term" value="C:nucleus"/>
    <property type="evidence" value="ECO:0007669"/>
    <property type="project" value="UniProtKB-SubCell"/>
</dbReference>
<accession>A0A067NMA6</accession>
<sequence>MVRKPAVVDDDQSKSPKAASSKPKGRSSVSKRKIVDDDEVPVTKKAKQDTKQVPEGEQTTKDGQVYIHLGKQKRAGITTFKGSTYVDIREYYGPADDEKPGKKGIALTKDQWEVLKANFDKIDCLLAEVTE</sequence>
<gene>
    <name evidence="9" type="ORF">PLEOSDRAFT_1104824</name>
</gene>
<reference evidence="10" key="1">
    <citation type="journal article" date="2014" name="Proc. Natl. Acad. Sci. U.S.A.">
        <title>Extensive sampling of basidiomycete genomes demonstrates inadequacy of the white-rot/brown-rot paradigm for wood decay fungi.</title>
        <authorList>
            <person name="Riley R."/>
            <person name="Salamov A.A."/>
            <person name="Brown D.W."/>
            <person name="Nagy L.G."/>
            <person name="Floudas D."/>
            <person name="Held B.W."/>
            <person name="Levasseur A."/>
            <person name="Lombard V."/>
            <person name="Morin E."/>
            <person name="Otillar R."/>
            <person name="Lindquist E.A."/>
            <person name="Sun H."/>
            <person name="LaButti K.M."/>
            <person name="Schmutz J."/>
            <person name="Jabbour D."/>
            <person name="Luo H."/>
            <person name="Baker S.E."/>
            <person name="Pisabarro A.G."/>
            <person name="Walton J.D."/>
            <person name="Blanchette R.A."/>
            <person name="Henrissat B."/>
            <person name="Martin F."/>
            <person name="Cullen D."/>
            <person name="Hibbett D.S."/>
            <person name="Grigoriev I.V."/>
        </authorList>
    </citation>
    <scope>NUCLEOTIDE SEQUENCE [LARGE SCALE GENOMIC DNA]</scope>
    <source>
        <strain evidence="10">PC15</strain>
    </source>
</reference>
<evidence type="ECO:0000256" key="7">
    <source>
        <dbReference type="SAM" id="MobiDB-lite"/>
    </source>
</evidence>
<evidence type="ECO:0000256" key="3">
    <source>
        <dbReference type="ARBA" id="ARBA00023015"/>
    </source>
</evidence>
<dbReference type="FunCoup" id="A0A067NMA6">
    <property type="interactions" value="182"/>
</dbReference>
<dbReference type="Gene3D" id="2.30.31.10">
    <property type="entry name" value="Transcriptional Coactivator Pc4, Chain A"/>
    <property type="match status" value="1"/>
</dbReference>
<evidence type="ECO:0000256" key="5">
    <source>
        <dbReference type="ARBA" id="ARBA00023163"/>
    </source>
</evidence>
<dbReference type="InterPro" id="IPR045125">
    <property type="entry name" value="Sub1/Tcp4-like"/>
</dbReference>
<dbReference type="GO" id="GO:0003713">
    <property type="term" value="F:transcription coactivator activity"/>
    <property type="evidence" value="ECO:0007669"/>
    <property type="project" value="InterPro"/>
</dbReference>
<feature type="compositionally biased region" description="Basic and acidic residues" evidence="7">
    <location>
        <begin position="46"/>
        <end position="60"/>
    </location>
</feature>
<dbReference type="InterPro" id="IPR009044">
    <property type="entry name" value="ssDNA-bd_transcriptional_reg"/>
</dbReference>
<keyword evidence="5" id="KW-0804">Transcription</keyword>
<feature type="region of interest" description="Disordered" evidence="7">
    <location>
        <begin position="1"/>
        <end position="61"/>
    </location>
</feature>
<evidence type="ECO:0000256" key="1">
    <source>
        <dbReference type="ARBA" id="ARBA00004123"/>
    </source>
</evidence>
<organism evidence="9 10">
    <name type="scientific">Pleurotus ostreatus (strain PC15)</name>
    <name type="common">Oyster mushroom</name>
    <dbReference type="NCBI Taxonomy" id="1137138"/>
    <lineage>
        <taxon>Eukaryota</taxon>
        <taxon>Fungi</taxon>
        <taxon>Dikarya</taxon>
        <taxon>Basidiomycota</taxon>
        <taxon>Agaricomycotina</taxon>
        <taxon>Agaricomycetes</taxon>
        <taxon>Agaricomycetidae</taxon>
        <taxon>Agaricales</taxon>
        <taxon>Pleurotineae</taxon>
        <taxon>Pleurotaceae</taxon>
        <taxon>Pleurotus</taxon>
    </lineage>
</organism>
<keyword evidence="3" id="KW-0805">Transcription regulation</keyword>
<keyword evidence="4" id="KW-0238">DNA-binding</keyword>
<dbReference type="STRING" id="1137138.A0A067NMA6"/>
<feature type="domain" description="Transcriptional coactivator p15 (PC4) C-terminal" evidence="8">
    <location>
        <begin position="68"/>
        <end position="118"/>
    </location>
</feature>
<comment type="similarity">
    <text evidence="2">Belongs to the transcriptional coactivator PC4 family.</text>
</comment>
<evidence type="ECO:0000256" key="2">
    <source>
        <dbReference type="ARBA" id="ARBA00009001"/>
    </source>
</evidence>
<evidence type="ECO:0000256" key="4">
    <source>
        <dbReference type="ARBA" id="ARBA00023125"/>
    </source>
</evidence>
<dbReference type="EMBL" id="KL198008">
    <property type="protein sequence ID" value="KDQ28150.1"/>
    <property type="molecule type" value="Genomic_DNA"/>
</dbReference>
<evidence type="ECO:0000256" key="6">
    <source>
        <dbReference type="ARBA" id="ARBA00023242"/>
    </source>
</evidence>
<dbReference type="PANTHER" id="PTHR13215">
    <property type="entry name" value="RNA POLYMERASE II TRANSCRIPTIONAL COACTIVATOR"/>
    <property type="match status" value="1"/>
</dbReference>
<comment type="subcellular location">
    <subcellularLocation>
        <location evidence="1">Nucleus</location>
    </subcellularLocation>
</comment>
<dbReference type="Proteomes" id="UP000027073">
    <property type="component" value="Unassembled WGS sequence"/>
</dbReference>
<dbReference type="HOGENOM" id="CLU_104273_1_0_1"/>
<evidence type="ECO:0000259" key="8">
    <source>
        <dbReference type="Pfam" id="PF02229"/>
    </source>
</evidence>
<dbReference type="Pfam" id="PF02229">
    <property type="entry name" value="PC4"/>
    <property type="match status" value="1"/>
</dbReference>
<dbReference type="OrthoDB" id="2505440at2759"/>
<proteinExistence type="inferred from homology"/>
<dbReference type="GO" id="GO:0003677">
    <property type="term" value="F:DNA binding"/>
    <property type="evidence" value="ECO:0007669"/>
    <property type="project" value="UniProtKB-KW"/>
</dbReference>
<keyword evidence="6" id="KW-0539">Nucleus</keyword>
<feature type="compositionally biased region" description="Basic residues" evidence="7">
    <location>
        <begin position="23"/>
        <end position="32"/>
    </location>
</feature>
<evidence type="ECO:0000313" key="9">
    <source>
        <dbReference type="EMBL" id="KDQ28150.1"/>
    </source>
</evidence>
<name>A0A067NMA6_PLEO1</name>
<dbReference type="GO" id="GO:0060261">
    <property type="term" value="P:positive regulation of transcription initiation by RNA polymerase II"/>
    <property type="evidence" value="ECO:0007669"/>
    <property type="project" value="InterPro"/>
</dbReference>
<protein>
    <recommendedName>
        <fullName evidence="8">Transcriptional coactivator p15 (PC4) C-terminal domain-containing protein</fullName>
    </recommendedName>
</protein>
<dbReference type="InParanoid" id="A0A067NMA6"/>
<dbReference type="AlphaFoldDB" id="A0A067NMA6"/>